<proteinExistence type="predicted"/>
<protein>
    <submittedName>
        <fullName evidence="2">Multidrug efflux pump subunit AcrB</fullName>
    </submittedName>
</protein>
<keyword evidence="1" id="KW-0472">Membrane</keyword>
<feature type="transmembrane region" description="Helical" evidence="1">
    <location>
        <begin position="12"/>
        <end position="30"/>
    </location>
</feature>
<dbReference type="Gene3D" id="1.20.1640.10">
    <property type="entry name" value="Multidrug efflux transporter AcrB transmembrane domain"/>
    <property type="match status" value="2"/>
</dbReference>
<accession>A0ABS2Q2W5</accession>
<comment type="caution">
    <text evidence="2">The sequence shown here is derived from an EMBL/GenBank/DDBJ whole genome shotgun (WGS) entry which is preliminary data.</text>
</comment>
<dbReference type="EMBL" id="JAFBER010000025">
    <property type="protein sequence ID" value="MBM7646636.1"/>
    <property type="molecule type" value="Genomic_DNA"/>
</dbReference>
<evidence type="ECO:0000313" key="3">
    <source>
        <dbReference type="Proteomes" id="UP000808914"/>
    </source>
</evidence>
<feature type="transmembrane region" description="Helical" evidence="1">
    <location>
        <begin position="431"/>
        <end position="451"/>
    </location>
</feature>
<organism evidence="2 3">
    <name type="scientific">Scopulibacillus daqui</name>
    <dbReference type="NCBI Taxonomy" id="1469162"/>
    <lineage>
        <taxon>Bacteria</taxon>
        <taxon>Bacillati</taxon>
        <taxon>Bacillota</taxon>
        <taxon>Bacilli</taxon>
        <taxon>Bacillales</taxon>
        <taxon>Sporolactobacillaceae</taxon>
        <taxon>Scopulibacillus</taxon>
    </lineage>
</organism>
<sequence>MEKVIHALSKRLPLIILFIVLIFTWGAYSATQMKKEYLPDINNPILMVTLKTDGELKGEKQNLQLSEQLTKALKGVDQLQSVESTIYPQGLFLSLIFPQNIDIKEAEKSIKSELQTVQLPKGVSQPEITRISSDSFPFMKISLTSDKLSNIDLRTTASKHIKKQLEKIQGVEKIQTTGNGEKGYIVNLDNQKLDKYRLSFKDIKAALKDKHISWPNGAVQAKNLWLPLTVEGSSADAETLGNIVVKRSNDKNILLKDVATIQKGIVHWETLSKTNSHPSVLLNLLKTPSADVTKVSQSAAERLRHIPEIKSGNVHADILLNQGEAVSHAIKGVWREGLLGCLFSMICVFFFFREWRSTMAILFSLPICFLTTIAVLYHMGITLNLLTASGLIVAMGRVVDDSIVIMDNMYRKLEQQQRFSLSALTEAVKEMIPAVISSTLTTIAVYIPLAMTGTMVGYAFSGFAWAVAIALICSLIVSLILIPPYAALTWRRRFAPIAIKAEEWAKPIISRLFKRRQFIFGILCIALVLSAVGACFIPVNILPRSHAHDVTVQIECPDGATLDQVDAEVRSFESLLSKHPEIKSYDSTLGSSFSPAFDDVFDQDGGWIQQPNVANVYVTPKKDVSADHLIHKINQDIKQLSNDAVFTVSSQQIAGDDSRVRIVLTGPNKNELIRAANHLKSKMQMIKGFQLNGDADSNDQLRFTVKLQEEKVKRLGLHKEDILNKVRNFLDEREDLNVSIDGSSIPVTLHKPSNVHLAYKQGVDSTKALLTKLGRLTFNAKTGKKVLLADISTLDVEPNAVIGEKDGIPMAVVTGNIITTDIGRVTGEIKQILKDNHFPKGIHVDFGGIPQQVKEMIWSISLAGFLSIILVLIIITSIFKGIRAPLAVISSLPFAFIGSVILLFVFGQSWNLGALAGLVMLIGIVATNGIVLVDRMERLRAQGKDVHSAAIEGAASRFRPVLMTAAATILTLLPLALSRQSDTLISQSLGLVVIGGMITATITSLIIIPTIYQWLYSKRDKAEVKTSLSQ</sequence>
<dbReference type="PANTHER" id="PTHR32063">
    <property type="match status" value="1"/>
</dbReference>
<feature type="transmembrane region" description="Helical" evidence="1">
    <location>
        <begin position="518"/>
        <end position="539"/>
    </location>
</feature>
<feature type="transmembrane region" description="Helical" evidence="1">
    <location>
        <begin position="886"/>
        <end position="906"/>
    </location>
</feature>
<dbReference type="SUPFAM" id="SSF82693">
    <property type="entry name" value="Multidrug efflux transporter AcrB pore domain, PN1, PN2, PC1 and PC2 subdomains"/>
    <property type="match status" value="3"/>
</dbReference>
<feature type="transmembrane region" description="Helical" evidence="1">
    <location>
        <begin position="385"/>
        <end position="410"/>
    </location>
</feature>
<dbReference type="InterPro" id="IPR027463">
    <property type="entry name" value="AcrB_DN_DC_subdom"/>
</dbReference>
<keyword evidence="1" id="KW-1133">Transmembrane helix</keyword>
<dbReference type="SUPFAM" id="SSF82866">
    <property type="entry name" value="Multidrug efflux transporter AcrB transmembrane domain"/>
    <property type="match status" value="2"/>
</dbReference>
<dbReference type="PANTHER" id="PTHR32063:SF0">
    <property type="entry name" value="SWARMING MOTILITY PROTEIN SWRC"/>
    <property type="match status" value="1"/>
</dbReference>
<dbReference type="Pfam" id="PF00873">
    <property type="entry name" value="ACR_tran"/>
    <property type="match status" value="1"/>
</dbReference>
<dbReference type="Gene3D" id="3.30.70.1430">
    <property type="entry name" value="Multidrug efflux transporter AcrB pore domain"/>
    <property type="match status" value="2"/>
</dbReference>
<feature type="transmembrane region" description="Helical" evidence="1">
    <location>
        <begin position="359"/>
        <end position="379"/>
    </location>
</feature>
<keyword evidence="3" id="KW-1185">Reference proteome</keyword>
<feature type="transmembrane region" description="Helical" evidence="1">
    <location>
        <begin position="961"/>
        <end position="977"/>
    </location>
</feature>
<evidence type="ECO:0000256" key="1">
    <source>
        <dbReference type="SAM" id="Phobius"/>
    </source>
</evidence>
<dbReference type="SUPFAM" id="SSF82714">
    <property type="entry name" value="Multidrug efflux transporter AcrB TolC docking domain, DN and DC subdomains"/>
    <property type="match status" value="1"/>
</dbReference>
<feature type="transmembrane region" description="Helical" evidence="1">
    <location>
        <begin position="333"/>
        <end position="352"/>
    </location>
</feature>
<dbReference type="Gene3D" id="3.30.70.1440">
    <property type="entry name" value="Multidrug efflux transporter AcrB pore domain"/>
    <property type="match status" value="1"/>
</dbReference>
<reference evidence="2 3" key="1">
    <citation type="submission" date="2021-01" db="EMBL/GenBank/DDBJ databases">
        <title>Genomic Encyclopedia of Type Strains, Phase IV (KMG-IV): sequencing the most valuable type-strain genomes for metagenomic binning, comparative biology and taxonomic classification.</title>
        <authorList>
            <person name="Goeker M."/>
        </authorList>
    </citation>
    <scope>NUCLEOTIDE SEQUENCE [LARGE SCALE GENOMIC DNA]</scope>
    <source>
        <strain evidence="2 3">DSM 28236</strain>
    </source>
</reference>
<evidence type="ECO:0000313" key="2">
    <source>
        <dbReference type="EMBL" id="MBM7646636.1"/>
    </source>
</evidence>
<feature type="transmembrane region" description="Helical" evidence="1">
    <location>
        <begin position="856"/>
        <end position="879"/>
    </location>
</feature>
<gene>
    <name evidence="2" type="ORF">JOD45_002868</name>
</gene>
<dbReference type="PRINTS" id="PR00702">
    <property type="entry name" value="ACRIFLAVINRP"/>
</dbReference>
<dbReference type="InterPro" id="IPR001036">
    <property type="entry name" value="Acrflvin-R"/>
</dbReference>
<feature type="transmembrane region" description="Helical" evidence="1">
    <location>
        <begin position="989"/>
        <end position="1012"/>
    </location>
</feature>
<keyword evidence="1" id="KW-0812">Transmembrane</keyword>
<dbReference type="Proteomes" id="UP000808914">
    <property type="component" value="Unassembled WGS sequence"/>
</dbReference>
<feature type="transmembrane region" description="Helical" evidence="1">
    <location>
        <begin position="463"/>
        <end position="488"/>
    </location>
</feature>
<feature type="transmembrane region" description="Helical" evidence="1">
    <location>
        <begin position="912"/>
        <end position="933"/>
    </location>
</feature>
<dbReference type="RefSeq" id="WP_205004520.1">
    <property type="nucleotide sequence ID" value="NZ_JAFBER010000025.1"/>
</dbReference>
<name>A0ABS2Q2W5_9BACL</name>
<dbReference type="Gene3D" id="3.30.70.1320">
    <property type="entry name" value="Multidrug efflux transporter AcrB pore domain like"/>
    <property type="match status" value="1"/>
</dbReference>
<dbReference type="Gene3D" id="3.30.2090.10">
    <property type="entry name" value="Multidrug efflux transporter AcrB TolC docking domain, DN and DC subdomains"/>
    <property type="match status" value="2"/>
</dbReference>